<reference evidence="2" key="1">
    <citation type="journal article" date="2017" name="Gigascience">
        <title>The genome draft of coconut (Cocos nucifera).</title>
        <authorList>
            <person name="Xiao Y."/>
            <person name="Xu P."/>
            <person name="Fan H."/>
            <person name="Baudouin L."/>
            <person name="Xia W."/>
            <person name="Bocs S."/>
            <person name="Xu J."/>
            <person name="Li Q."/>
            <person name="Guo A."/>
            <person name="Zhou L."/>
            <person name="Li J."/>
            <person name="Wu Y."/>
            <person name="Ma Z."/>
            <person name="Armero A."/>
            <person name="Issali A.E."/>
            <person name="Liu N."/>
            <person name="Peng M."/>
            <person name="Yang Y."/>
        </authorList>
    </citation>
    <scope>NUCLEOTIDE SEQUENCE</scope>
    <source>
        <tissue evidence="2">Spear leaf of Hainan Tall coconut</tissue>
    </source>
</reference>
<name>A0A8K0IPF2_COCNU</name>
<sequence>MMERRLGRGWKAALRRSWWEEGRMRAASALLTHSPSTVPIRTSEFVIADRRAFSRFDGEDTDWRWRRPPPPPWAAKPLWRLQRKEPGWVVGEHMQVFLCPAAGAAGIGRRWGLWRSRGAAKARERSMEKRTEEVGGADPTKLTRVGEDERWKKLGDLEEKLEAEEEAKAEAEEDGDKHRPLVGEIDRRKAAELEQTEPSDLLEFATAIDGFLIWANQAPLRRWIYS</sequence>
<evidence type="ECO:0000256" key="1">
    <source>
        <dbReference type="SAM" id="MobiDB-lite"/>
    </source>
</evidence>
<dbReference type="OrthoDB" id="802191at2759"/>
<protein>
    <submittedName>
        <fullName evidence="2">Uncharacterized protein</fullName>
    </submittedName>
</protein>
<gene>
    <name evidence="2" type="ORF">COCNU_11G008140</name>
</gene>
<evidence type="ECO:0000313" key="2">
    <source>
        <dbReference type="EMBL" id="KAG1363987.1"/>
    </source>
</evidence>
<keyword evidence="3" id="KW-1185">Reference proteome</keyword>
<feature type="compositionally biased region" description="Basic and acidic residues" evidence="1">
    <location>
        <begin position="122"/>
        <end position="133"/>
    </location>
</feature>
<dbReference type="EMBL" id="CM017882">
    <property type="protein sequence ID" value="KAG1363987.1"/>
    <property type="molecule type" value="Genomic_DNA"/>
</dbReference>
<accession>A0A8K0IPF2</accession>
<dbReference type="AlphaFoldDB" id="A0A8K0IPF2"/>
<dbReference type="Proteomes" id="UP000797356">
    <property type="component" value="Chromosome 11"/>
</dbReference>
<feature type="region of interest" description="Disordered" evidence="1">
    <location>
        <begin position="122"/>
        <end position="145"/>
    </location>
</feature>
<evidence type="ECO:0000313" key="3">
    <source>
        <dbReference type="Proteomes" id="UP000797356"/>
    </source>
</evidence>
<feature type="region of interest" description="Disordered" evidence="1">
    <location>
        <begin position="162"/>
        <end position="183"/>
    </location>
</feature>
<comment type="caution">
    <text evidence="2">The sequence shown here is derived from an EMBL/GenBank/DDBJ whole genome shotgun (WGS) entry which is preliminary data.</text>
</comment>
<organism evidence="2 3">
    <name type="scientific">Cocos nucifera</name>
    <name type="common">Coconut palm</name>
    <dbReference type="NCBI Taxonomy" id="13894"/>
    <lineage>
        <taxon>Eukaryota</taxon>
        <taxon>Viridiplantae</taxon>
        <taxon>Streptophyta</taxon>
        <taxon>Embryophyta</taxon>
        <taxon>Tracheophyta</taxon>
        <taxon>Spermatophyta</taxon>
        <taxon>Magnoliopsida</taxon>
        <taxon>Liliopsida</taxon>
        <taxon>Arecaceae</taxon>
        <taxon>Arecoideae</taxon>
        <taxon>Cocoseae</taxon>
        <taxon>Attaleinae</taxon>
        <taxon>Cocos</taxon>
    </lineage>
</organism>
<reference evidence="2" key="2">
    <citation type="submission" date="2019-07" db="EMBL/GenBank/DDBJ databases">
        <authorList>
            <person name="Yang Y."/>
            <person name="Bocs S."/>
            <person name="Baudouin L."/>
        </authorList>
    </citation>
    <scope>NUCLEOTIDE SEQUENCE</scope>
    <source>
        <tissue evidence="2">Spear leaf of Hainan Tall coconut</tissue>
    </source>
</reference>
<proteinExistence type="predicted"/>